<dbReference type="EMBL" id="FXAO01000006">
    <property type="protein sequence ID" value="SMG40877.1"/>
    <property type="molecule type" value="Genomic_DNA"/>
</dbReference>
<evidence type="ECO:0000256" key="2">
    <source>
        <dbReference type="ARBA" id="ARBA00007330"/>
    </source>
</evidence>
<organism evidence="8 9">
    <name type="scientific">Arenibacter troitsensis</name>
    <dbReference type="NCBI Taxonomy" id="188872"/>
    <lineage>
        <taxon>Bacteria</taxon>
        <taxon>Pseudomonadati</taxon>
        <taxon>Bacteroidota</taxon>
        <taxon>Flavobacteriia</taxon>
        <taxon>Flavobacteriales</taxon>
        <taxon>Flavobacteriaceae</taxon>
        <taxon>Arenibacter</taxon>
    </lineage>
</organism>
<evidence type="ECO:0000256" key="3">
    <source>
        <dbReference type="ARBA" id="ARBA00022630"/>
    </source>
</evidence>
<reference evidence="9" key="1">
    <citation type="submission" date="2017-04" db="EMBL/GenBank/DDBJ databases">
        <authorList>
            <person name="Varghese N."/>
            <person name="Submissions S."/>
        </authorList>
    </citation>
    <scope>NUCLEOTIDE SEQUENCE [LARGE SCALE GENOMIC DNA]</scope>
    <source>
        <strain evidence="9">DSM 19835</strain>
    </source>
</reference>
<evidence type="ECO:0000256" key="1">
    <source>
        <dbReference type="ARBA" id="ARBA00001974"/>
    </source>
</evidence>
<dbReference type="SUPFAM" id="SSF54373">
    <property type="entry name" value="FAD-linked reductases, C-terminal domain"/>
    <property type="match status" value="1"/>
</dbReference>
<evidence type="ECO:0000259" key="7">
    <source>
        <dbReference type="Pfam" id="PF16901"/>
    </source>
</evidence>
<dbReference type="PANTHER" id="PTHR11985:SF15">
    <property type="entry name" value="GLYCEROL-3-PHOSPHATE DEHYDROGENASE, MITOCHONDRIAL"/>
    <property type="match status" value="1"/>
</dbReference>
<accession>A0A1X7KJS1</accession>
<feature type="domain" description="Alpha-glycerophosphate oxidase C-terminal" evidence="7">
    <location>
        <begin position="419"/>
        <end position="541"/>
    </location>
</feature>
<protein>
    <submittedName>
        <fullName evidence="8">Glycerol-3-phosphate dehydrogenase</fullName>
    </submittedName>
</protein>
<sequence length="563" mass="63530">MDRKDILNNLRNLKEISVLIVGAGINGAGLYRELTLQGVPTILIDKNDFSSGASAASSRMIHGGLRYLENNEVKLVKESLSERNRLILNAAHYVKPLPTTIPIFSWLSGTISAVPKFFGRPTRNVGRGALIVKLGLSLYDFYTRKQRILPTHNFTSRKKALKNRPELHPNIVGTATYFDAWISYPERLCLELIKDSNSIGNNSLAVNYMGLENCNYDSVVVKDTITGECITLKPEIVVNATGAWIDITNRTLGKKSHYIGGTKGSHLVIDNVELTKATQGQMLFYENEDGRICILFPFQGKVLVGSTDIKIDNPEEAICHKDEVAYMLNAVKQIFPKIEIPNSDIVFQFCGVRPLPNSNADVTARISRNHSIEIIPASKTNKFPIYNLVGGKWTTFRAFSEKTADEILKVLNFSRKIDTWDISIGGGKNFPKNKTERNNWLDKIQSQTGLSVRKLEKLLERYGTEAEAVASFMVKDNDQPLDFHTEYTFREMMYLVKNEYVVHLDDLILRRTTIALKGELTYSLLKEIGSILGKLNNWSENTLEEEINRTLEILSRNHNLKLK</sequence>
<evidence type="ECO:0000313" key="8">
    <source>
        <dbReference type="EMBL" id="SMG40877.1"/>
    </source>
</evidence>
<feature type="domain" description="FAD dependent oxidoreductase" evidence="6">
    <location>
        <begin position="18"/>
        <end position="360"/>
    </location>
</feature>
<keyword evidence="5" id="KW-0560">Oxidoreductase</keyword>
<dbReference type="GO" id="GO:0004368">
    <property type="term" value="F:glycerol-3-phosphate dehydrogenase (quinone) activity"/>
    <property type="evidence" value="ECO:0007669"/>
    <property type="project" value="InterPro"/>
</dbReference>
<dbReference type="InterPro" id="IPR038299">
    <property type="entry name" value="DAO_C_sf"/>
</dbReference>
<dbReference type="RefSeq" id="WP_085499678.1">
    <property type="nucleotide sequence ID" value="NZ_FXAO01000006.1"/>
</dbReference>
<dbReference type="Proteomes" id="UP000193420">
    <property type="component" value="Unassembled WGS sequence"/>
</dbReference>
<gene>
    <name evidence="8" type="ORF">SAMN03080602_02918</name>
</gene>
<keyword evidence="3" id="KW-0285">Flavoprotein</keyword>
<dbReference type="STRING" id="188872.SAMN03080602_02918"/>
<dbReference type="Pfam" id="PF16901">
    <property type="entry name" value="DAO_C"/>
    <property type="match status" value="1"/>
</dbReference>
<dbReference type="Gene3D" id="1.10.8.870">
    <property type="entry name" value="Alpha-glycerophosphate oxidase, cap domain"/>
    <property type="match status" value="1"/>
</dbReference>
<dbReference type="OrthoDB" id="9766796at2"/>
<dbReference type="GO" id="GO:0046168">
    <property type="term" value="P:glycerol-3-phosphate catabolic process"/>
    <property type="evidence" value="ECO:0007669"/>
    <property type="project" value="TreeGrafter"/>
</dbReference>
<dbReference type="Pfam" id="PF01266">
    <property type="entry name" value="DAO"/>
    <property type="match status" value="1"/>
</dbReference>
<evidence type="ECO:0000256" key="5">
    <source>
        <dbReference type="ARBA" id="ARBA00023002"/>
    </source>
</evidence>
<name>A0A1X7KJS1_9FLAO</name>
<evidence type="ECO:0000256" key="4">
    <source>
        <dbReference type="ARBA" id="ARBA00022827"/>
    </source>
</evidence>
<dbReference type="Gene3D" id="3.30.9.10">
    <property type="entry name" value="D-Amino Acid Oxidase, subunit A, domain 2"/>
    <property type="match status" value="1"/>
</dbReference>
<dbReference type="InterPro" id="IPR006076">
    <property type="entry name" value="FAD-dep_OxRdtase"/>
</dbReference>
<dbReference type="InterPro" id="IPR031656">
    <property type="entry name" value="DAO_C"/>
</dbReference>
<dbReference type="InterPro" id="IPR000447">
    <property type="entry name" value="G3P_DH_FAD-dep"/>
</dbReference>
<evidence type="ECO:0000259" key="6">
    <source>
        <dbReference type="Pfam" id="PF01266"/>
    </source>
</evidence>
<comment type="similarity">
    <text evidence="2">Belongs to the FAD-dependent glycerol-3-phosphate dehydrogenase family.</text>
</comment>
<keyword evidence="9" id="KW-1185">Reference proteome</keyword>
<dbReference type="PRINTS" id="PR01001">
    <property type="entry name" value="FADG3PDH"/>
</dbReference>
<evidence type="ECO:0000313" key="9">
    <source>
        <dbReference type="Proteomes" id="UP000193420"/>
    </source>
</evidence>
<comment type="cofactor">
    <cofactor evidence="1">
        <name>FAD</name>
        <dbReference type="ChEBI" id="CHEBI:57692"/>
    </cofactor>
</comment>
<keyword evidence="4" id="KW-0274">FAD</keyword>
<dbReference type="Gene3D" id="3.50.50.60">
    <property type="entry name" value="FAD/NAD(P)-binding domain"/>
    <property type="match status" value="1"/>
</dbReference>
<proteinExistence type="inferred from homology"/>
<dbReference type="SUPFAM" id="SSF51905">
    <property type="entry name" value="FAD/NAD(P)-binding domain"/>
    <property type="match status" value="1"/>
</dbReference>
<dbReference type="InterPro" id="IPR036188">
    <property type="entry name" value="FAD/NAD-bd_sf"/>
</dbReference>
<dbReference type="PANTHER" id="PTHR11985">
    <property type="entry name" value="GLYCEROL-3-PHOSPHATE DEHYDROGENASE"/>
    <property type="match status" value="1"/>
</dbReference>
<dbReference type="AlphaFoldDB" id="A0A1X7KJS1"/>